<keyword evidence="3" id="KW-1185">Reference proteome</keyword>
<reference evidence="2 3" key="1">
    <citation type="submission" date="2019-08" db="EMBL/GenBank/DDBJ databases">
        <title>Lewinella sp. strain SSH13 Genome sequencing and assembly.</title>
        <authorList>
            <person name="Kim I."/>
        </authorList>
    </citation>
    <scope>NUCLEOTIDE SEQUENCE [LARGE SCALE GENOMIC DNA]</scope>
    <source>
        <strain evidence="2 3">SSH13</strain>
    </source>
</reference>
<evidence type="ECO:0000313" key="3">
    <source>
        <dbReference type="Proteomes" id="UP000321907"/>
    </source>
</evidence>
<evidence type="ECO:0000256" key="1">
    <source>
        <dbReference type="SAM" id="SignalP"/>
    </source>
</evidence>
<feature type="signal peptide" evidence="1">
    <location>
        <begin position="1"/>
        <end position="30"/>
    </location>
</feature>
<dbReference type="EMBL" id="VOXD01000024">
    <property type="protein sequence ID" value="TXF88355.1"/>
    <property type="molecule type" value="Genomic_DNA"/>
</dbReference>
<accession>A0A5C7FFJ3</accession>
<feature type="chain" id="PRO_5023006365" evidence="1">
    <location>
        <begin position="31"/>
        <end position="299"/>
    </location>
</feature>
<comment type="caution">
    <text evidence="2">The sequence shown here is derived from an EMBL/GenBank/DDBJ whole genome shotgun (WGS) entry which is preliminary data.</text>
</comment>
<organism evidence="2 3">
    <name type="scientific">Neolewinella aurantiaca</name>
    <dbReference type="NCBI Taxonomy" id="2602767"/>
    <lineage>
        <taxon>Bacteria</taxon>
        <taxon>Pseudomonadati</taxon>
        <taxon>Bacteroidota</taxon>
        <taxon>Saprospiria</taxon>
        <taxon>Saprospirales</taxon>
        <taxon>Lewinellaceae</taxon>
        <taxon>Neolewinella</taxon>
    </lineage>
</organism>
<dbReference type="RefSeq" id="WP_147931643.1">
    <property type="nucleotide sequence ID" value="NZ_VOXD01000024.1"/>
</dbReference>
<name>A0A5C7FFJ3_9BACT</name>
<dbReference type="Proteomes" id="UP000321907">
    <property type="component" value="Unassembled WGS sequence"/>
</dbReference>
<dbReference type="SUPFAM" id="SSF49503">
    <property type="entry name" value="Cupredoxins"/>
    <property type="match status" value="1"/>
</dbReference>
<protein>
    <submittedName>
        <fullName evidence="2">Uncharacterized protein</fullName>
    </submittedName>
</protein>
<dbReference type="InterPro" id="IPR008972">
    <property type="entry name" value="Cupredoxin"/>
</dbReference>
<gene>
    <name evidence="2" type="ORF">FUA23_15355</name>
</gene>
<keyword evidence="1" id="KW-0732">Signal</keyword>
<sequence>MKRRHFRNLQWCLAVALTLFSGGISVMAQAGGDAIISGSADLDDDYLYFDLACNAGPFSGYFEPERWDRPEDNAYEMSSAIEGKDRAGRTIEMTGIVFSAPRSVPETWSIEVPASGYLSFRIRPQPQEDSSPDFIQINGENTNYQVRSDGLYYSPFLQKGDRFSLRIPAGDELFHWSELVFHTNFSAVIVRPEASTVALRYVPIETGKIQRVFFPADEPGTWPLFDQDGDRTTTIDQVELRSSTDVFDVEYVDNEVVKDGEYVLQRTFTIREKCRRANRMQLRRDWSRLPLIVTTECQK</sequence>
<evidence type="ECO:0000313" key="2">
    <source>
        <dbReference type="EMBL" id="TXF88355.1"/>
    </source>
</evidence>
<proteinExistence type="predicted"/>
<dbReference type="OrthoDB" id="1492798at2"/>
<dbReference type="AlphaFoldDB" id="A0A5C7FFJ3"/>